<dbReference type="InterPro" id="IPR009057">
    <property type="entry name" value="Homeodomain-like_sf"/>
</dbReference>
<accession>A0A811Q149</accession>
<keyword evidence="8" id="KW-1185">Reference proteome</keyword>
<evidence type="ECO:0000256" key="3">
    <source>
        <dbReference type="ARBA" id="ARBA00023163"/>
    </source>
</evidence>
<evidence type="ECO:0000256" key="4">
    <source>
        <dbReference type="ARBA" id="ARBA00023242"/>
    </source>
</evidence>
<dbReference type="EMBL" id="CAJGYO010000008">
    <property type="protein sequence ID" value="CAD6249010.1"/>
    <property type="molecule type" value="Genomic_DNA"/>
</dbReference>
<feature type="domain" description="HTH myb-type" evidence="6">
    <location>
        <begin position="252"/>
        <end position="312"/>
    </location>
</feature>
<feature type="region of interest" description="Disordered" evidence="5">
    <location>
        <begin position="308"/>
        <end position="340"/>
    </location>
</feature>
<proteinExistence type="predicted"/>
<evidence type="ECO:0000256" key="5">
    <source>
        <dbReference type="SAM" id="MobiDB-lite"/>
    </source>
</evidence>
<dbReference type="FunFam" id="1.10.10.60:FF:000002">
    <property type="entry name" value="Myb family transcription factor"/>
    <property type="match status" value="1"/>
</dbReference>
<dbReference type="InterPro" id="IPR017930">
    <property type="entry name" value="Myb_dom"/>
</dbReference>
<dbReference type="InterPro" id="IPR025756">
    <property type="entry name" value="Myb_CC_LHEQLE"/>
</dbReference>
<dbReference type="PROSITE" id="PS51294">
    <property type="entry name" value="HTH_MYB"/>
    <property type="match status" value="1"/>
</dbReference>
<dbReference type="InterPro" id="IPR001005">
    <property type="entry name" value="SANT/Myb"/>
</dbReference>
<dbReference type="Gene3D" id="1.10.10.60">
    <property type="entry name" value="Homeodomain-like"/>
    <property type="match status" value="1"/>
</dbReference>
<dbReference type="NCBIfam" id="TIGR01557">
    <property type="entry name" value="myb_SHAQKYF"/>
    <property type="match status" value="1"/>
</dbReference>
<dbReference type="OrthoDB" id="551907at2759"/>
<dbReference type="Pfam" id="PF00249">
    <property type="entry name" value="Myb_DNA-binding"/>
    <property type="match status" value="1"/>
</dbReference>
<dbReference type="GO" id="GO:0003700">
    <property type="term" value="F:DNA-binding transcription factor activity"/>
    <property type="evidence" value="ECO:0007669"/>
    <property type="project" value="InterPro"/>
</dbReference>
<evidence type="ECO:0000259" key="6">
    <source>
        <dbReference type="PROSITE" id="PS51294"/>
    </source>
</evidence>
<name>A0A811Q149_9POAL</name>
<organism evidence="7 8">
    <name type="scientific">Miscanthus lutarioriparius</name>
    <dbReference type="NCBI Taxonomy" id="422564"/>
    <lineage>
        <taxon>Eukaryota</taxon>
        <taxon>Viridiplantae</taxon>
        <taxon>Streptophyta</taxon>
        <taxon>Embryophyta</taxon>
        <taxon>Tracheophyta</taxon>
        <taxon>Spermatophyta</taxon>
        <taxon>Magnoliopsida</taxon>
        <taxon>Liliopsida</taxon>
        <taxon>Poales</taxon>
        <taxon>Poaceae</taxon>
        <taxon>PACMAD clade</taxon>
        <taxon>Panicoideae</taxon>
        <taxon>Andropogonodae</taxon>
        <taxon>Andropogoneae</taxon>
        <taxon>Saccharinae</taxon>
        <taxon>Miscanthus</taxon>
    </lineage>
</organism>
<keyword evidence="1" id="KW-0805">Transcription regulation</keyword>
<dbReference type="Pfam" id="PF14379">
    <property type="entry name" value="Myb_CC_LHEQLE"/>
    <property type="match status" value="1"/>
</dbReference>
<evidence type="ECO:0000313" key="7">
    <source>
        <dbReference type="EMBL" id="CAD6249010.1"/>
    </source>
</evidence>
<evidence type="ECO:0000313" key="8">
    <source>
        <dbReference type="Proteomes" id="UP000604825"/>
    </source>
</evidence>
<dbReference type="GO" id="GO:0003677">
    <property type="term" value="F:DNA binding"/>
    <property type="evidence" value="ECO:0007669"/>
    <property type="project" value="UniProtKB-KW"/>
</dbReference>
<keyword evidence="3" id="KW-0804">Transcription</keyword>
<gene>
    <name evidence="7" type="ORF">NCGR_LOCUS32871</name>
</gene>
<keyword evidence="4" id="KW-0539">Nucleus</keyword>
<feature type="region of interest" description="Disordered" evidence="5">
    <location>
        <begin position="229"/>
        <end position="257"/>
    </location>
</feature>
<keyword evidence="2" id="KW-0238">DNA-binding</keyword>
<dbReference type="AlphaFoldDB" id="A0A811Q149"/>
<comment type="caution">
    <text evidence="7">The sequence shown here is derived from an EMBL/GenBank/DDBJ whole genome shotgun (WGS) entry which is preliminary data.</text>
</comment>
<protein>
    <recommendedName>
        <fullName evidence="6">HTH myb-type domain-containing protein</fullName>
    </recommendedName>
</protein>
<feature type="compositionally biased region" description="Basic and acidic residues" evidence="5">
    <location>
        <begin position="233"/>
        <end position="243"/>
    </location>
</feature>
<dbReference type="PANTHER" id="PTHR31499:SF80">
    <property type="entry name" value="HTH MYB-TYPE DOMAIN-CONTAINING PROTEIN"/>
    <property type="match status" value="1"/>
</dbReference>
<dbReference type="PANTHER" id="PTHR31499">
    <property type="entry name" value="MYB FAMILY TRANSCRIPTION FACTOR PHL11"/>
    <property type="match status" value="1"/>
</dbReference>
<evidence type="ECO:0000256" key="2">
    <source>
        <dbReference type="ARBA" id="ARBA00023125"/>
    </source>
</evidence>
<evidence type="ECO:0000256" key="1">
    <source>
        <dbReference type="ARBA" id="ARBA00023015"/>
    </source>
</evidence>
<dbReference type="InterPro" id="IPR006447">
    <property type="entry name" value="Myb_dom_plants"/>
</dbReference>
<dbReference type="InterPro" id="IPR046955">
    <property type="entry name" value="PHR1-like"/>
</dbReference>
<reference evidence="7" key="1">
    <citation type="submission" date="2020-10" db="EMBL/GenBank/DDBJ databases">
        <authorList>
            <person name="Han B."/>
            <person name="Lu T."/>
            <person name="Zhao Q."/>
            <person name="Huang X."/>
            <person name="Zhao Y."/>
        </authorList>
    </citation>
    <scope>NUCLEOTIDE SEQUENCE</scope>
</reference>
<dbReference type="SUPFAM" id="SSF46689">
    <property type="entry name" value="Homeodomain-like"/>
    <property type="match status" value="1"/>
</dbReference>
<sequence length="420" mass="46658">MTEASLEQIKLMGTACSHTSTMNRLHSGRVPPCRSSAITLVPAFSEVSFPSFPEQRLSFVERELPISSVTSFDTSMAAHDTMSTHMLASNFTNESPNRQLCSGSYVTEPCDPDTPLLPSHSSLMGNSRPLVMDIPEISEQICSNQEQLLGLFDYPTSVDFSKSKNVTIFGQQVQDTITVDPNTHLTPQNEWFSSGSSMQLQKNVGSAESVLKTVDSRSATPQSYLYGHTQRSVPDRSNCDKLGADSLPSSNTAPKPRMRWTPELHERFVDAVNKLGGSEKATPKAVQKVMKVEGLTIYHVKSHLQKYRTVQHRSESSGGVSGRRGSQADDDSIPQSKGKGNVEGLMAQIGMQKQLHEQLEIQRKLQLQVEEHSKYLETVIAKQNESLKRLGALRGFRDQVRRILQDSEAPEEWTHSAQQR</sequence>
<dbReference type="Proteomes" id="UP000604825">
    <property type="component" value="Unassembled WGS sequence"/>
</dbReference>